<dbReference type="Proteomes" id="UP000037020">
    <property type="component" value="Unassembled WGS sequence"/>
</dbReference>
<dbReference type="EMBL" id="LGUT01001984">
    <property type="protein sequence ID" value="KOG87878.1"/>
    <property type="molecule type" value="Genomic_DNA"/>
</dbReference>
<comment type="caution">
    <text evidence="2">The sequence shown here is derived from an EMBL/GenBank/DDBJ whole genome shotgun (WGS) entry which is preliminary data.</text>
</comment>
<organism evidence="2 3">
    <name type="scientific">Streptomyces varsoviensis</name>
    <dbReference type="NCBI Taxonomy" id="67373"/>
    <lineage>
        <taxon>Bacteria</taxon>
        <taxon>Bacillati</taxon>
        <taxon>Actinomycetota</taxon>
        <taxon>Actinomycetes</taxon>
        <taxon>Kitasatosporales</taxon>
        <taxon>Streptomycetaceae</taxon>
        <taxon>Streptomyces</taxon>
    </lineage>
</organism>
<feature type="non-terminal residue" evidence="2">
    <location>
        <position position="64"/>
    </location>
</feature>
<gene>
    <name evidence="2" type="ORF">ADK38_22900</name>
</gene>
<keyword evidence="3" id="KW-1185">Reference proteome</keyword>
<evidence type="ECO:0000313" key="2">
    <source>
        <dbReference type="EMBL" id="KOG87878.1"/>
    </source>
</evidence>
<name>A0ABR5J367_9ACTN</name>
<feature type="domain" description="DUF397" evidence="1">
    <location>
        <begin position="11"/>
        <end position="63"/>
    </location>
</feature>
<accession>A0ABR5J367</accession>
<evidence type="ECO:0000259" key="1">
    <source>
        <dbReference type="Pfam" id="PF04149"/>
    </source>
</evidence>
<sequence length="64" mass="6927">MTPAQQFPADVWRKSSYSDSNQGECLEIADGYADVPIRDSKRPHGPALVFSAAAWSAFVQAVKG</sequence>
<protein>
    <recommendedName>
        <fullName evidence="1">DUF397 domain-containing protein</fullName>
    </recommendedName>
</protein>
<reference evidence="2 3" key="1">
    <citation type="submission" date="2015-07" db="EMBL/GenBank/DDBJ databases">
        <authorList>
            <person name="Ju K.-S."/>
            <person name="Doroghazi J.R."/>
            <person name="Metcalf W.W."/>
        </authorList>
    </citation>
    <scope>NUCLEOTIDE SEQUENCE [LARGE SCALE GENOMIC DNA]</scope>
    <source>
        <strain evidence="2 3">NRRL B-3589</strain>
    </source>
</reference>
<dbReference type="InterPro" id="IPR007278">
    <property type="entry name" value="DUF397"/>
</dbReference>
<proteinExistence type="predicted"/>
<evidence type="ECO:0000313" key="3">
    <source>
        <dbReference type="Proteomes" id="UP000037020"/>
    </source>
</evidence>
<dbReference type="Pfam" id="PF04149">
    <property type="entry name" value="DUF397"/>
    <property type="match status" value="1"/>
</dbReference>